<evidence type="ECO:0000313" key="3">
    <source>
        <dbReference type="Proteomes" id="UP000003994"/>
    </source>
</evidence>
<dbReference type="STRING" id="883077.HMPREF9241_01693"/>
<organism evidence="2 3">
    <name type="scientific">Schaalia turicensis ACS-279-V-Col4</name>
    <dbReference type="NCBI Taxonomy" id="883077"/>
    <lineage>
        <taxon>Bacteria</taxon>
        <taxon>Bacillati</taxon>
        <taxon>Actinomycetota</taxon>
        <taxon>Actinomycetes</taxon>
        <taxon>Actinomycetales</taxon>
        <taxon>Actinomycetaceae</taxon>
        <taxon>Schaalia</taxon>
    </lineage>
</organism>
<evidence type="ECO:0000256" key="1">
    <source>
        <dbReference type="SAM" id="Phobius"/>
    </source>
</evidence>
<dbReference type="Gene3D" id="3.40.50.300">
    <property type="entry name" value="P-loop containing nucleotide triphosphate hydrolases"/>
    <property type="match status" value="1"/>
</dbReference>
<accession>K0YMP2</accession>
<feature type="transmembrane region" description="Helical" evidence="1">
    <location>
        <begin position="66"/>
        <end position="87"/>
    </location>
</feature>
<dbReference type="Proteomes" id="UP000003994">
    <property type="component" value="Unassembled WGS sequence"/>
</dbReference>
<name>K0YMP2_9ACTO</name>
<dbReference type="eggNOG" id="COG4626">
    <property type="taxonomic scope" value="Bacteria"/>
</dbReference>
<protein>
    <recommendedName>
        <fullName evidence="4">Terminase</fullName>
    </recommendedName>
</protein>
<dbReference type="PATRIC" id="fig|883077.3.peg.1706"/>
<sequence length="472" mass="50700">MCVPSGIETTAWPGVEARASEMGIFFDDWQAQLGALMLAKRHTGKYAAGIGGACISIPRQAGKTYLVGWMLFALCSLHAGMTVIWTAHHTRTTNETFDSMRSMASTPQSSGLVASVRATNGQQAIEFTNGSRILFGARESGFGRGFAMVDVLVFDEAQILTENALSDMVPATNAAPNGLVLMMGTPPRPKDPGEAFSVRREAALRGDPDTMFVEFSADEDVDPASWGGLVDFAQVEKANPSFPVRTSGEAVRRLYSALSPDSFRREALGVWDVESDAHALPVDIWDTLQVPDDTPLAGSLCFGVKFALDGSHVALAVASKMEAGGCVVDAVRVAEASEGIAWLVDFLADPDRRKRTAQIVVEGKAGTGYLLDRLRAERVPKRVIIKPTMDQAITAHAMLLDAVKQETVHHYGQTELTRQVGAVSRRKIGSQGGFGWQAPDGDTCALLDAVTIAFWAQMTTKRRPGATKGVIL</sequence>
<keyword evidence="1" id="KW-0812">Transmembrane</keyword>
<dbReference type="AlphaFoldDB" id="K0YMP2"/>
<proteinExistence type="predicted"/>
<dbReference type="InterPro" id="IPR027417">
    <property type="entry name" value="P-loop_NTPase"/>
</dbReference>
<reference evidence="2 3" key="1">
    <citation type="submission" date="2012-07" db="EMBL/GenBank/DDBJ databases">
        <title>The Genome Sequence of Actinomyces turicensis ACS-279-V-COL4.</title>
        <authorList>
            <consortium name="The Broad Institute Genome Sequencing Platform"/>
            <person name="Earl A."/>
            <person name="Ward D."/>
            <person name="Feldgarden M."/>
            <person name="Gevers D."/>
            <person name="Saerens B."/>
            <person name="Vaneechoutte M."/>
            <person name="Walker B."/>
            <person name="Young S.K."/>
            <person name="Zeng Q."/>
            <person name="Gargeya S."/>
            <person name="Fitzgerald M."/>
            <person name="Haas B."/>
            <person name="Abouelleil A."/>
            <person name="Alvarado L."/>
            <person name="Arachchi H.M."/>
            <person name="Berlin A."/>
            <person name="Chapman S.B."/>
            <person name="Goldberg J."/>
            <person name="Griggs A."/>
            <person name="Gujja S."/>
            <person name="Hansen M."/>
            <person name="Howarth C."/>
            <person name="Imamovic A."/>
            <person name="Larimer J."/>
            <person name="McCowen C."/>
            <person name="Montmayeur A."/>
            <person name="Murphy C."/>
            <person name="Neiman D."/>
            <person name="Pearson M."/>
            <person name="Priest M."/>
            <person name="Roberts A."/>
            <person name="Saif S."/>
            <person name="Shea T."/>
            <person name="Sisk P."/>
            <person name="Sykes S."/>
            <person name="Wortman J."/>
            <person name="Nusbaum C."/>
            <person name="Birren B."/>
        </authorList>
    </citation>
    <scope>NUCLEOTIDE SEQUENCE [LARGE SCALE GENOMIC DNA]</scope>
    <source>
        <strain evidence="2 3">ACS-279-V-Col4</strain>
    </source>
</reference>
<keyword evidence="3" id="KW-1185">Reference proteome</keyword>
<evidence type="ECO:0008006" key="4">
    <source>
        <dbReference type="Google" id="ProtNLM"/>
    </source>
</evidence>
<comment type="caution">
    <text evidence="2">The sequence shown here is derived from an EMBL/GenBank/DDBJ whole genome shotgun (WGS) entry which is preliminary data.</text>
</comment>
<keyword evidence="1" id="KW-1133">Transmembrane helix</keyword>
<dbReference type="EMBL" id="AGWQ01000010">
    <property type="protein sequence ID" value="EJZ84917.1"/>
    <property type="molecule type" value="Genomic_DNA"/>
</dbReference>
<gene>
    <name evidence="2" type="ORF">HMPREF9241_01693</name>
</gene>
<keyword evidence="1" id="KW-0472">Membrane</keyword>
<dbReference type="HOGENOM" id="CLU_030716_0_0_11"/>
<evidence type="ECO:0000313" key="2">
    <source>
        <dbReference type="EMBL" id="EJZ84917.1"/>
    </source>
</evidence>